<evidence type="ECO:0000256" key="8">
    <source>
        <dbReference type="ARBA" id="ARBA00023284"/>
    </source>
</evidence>
<dbReference type="InterPro" id="IPR039289">
    <property type="entry name" value="CHCHD4"/>
</dbReference>
<proteinExistence type="predicted"/>
<keyword evidence="6" id="KW-0496">Mitochondrion</keyword>
<keyword evidence="7" id="KW-1015">Disulfide bond</keyword>
<dbReference type="GO" id="GO:0005758">
    <property type="term" value="C:mitochondrial intermembrane space"/>
    <property type="evidence" value="ECO:0007669"/>
    <property type="project" value="TreeGrafter"/>
</dbReference>
<dbReference type="Gene3D" id="1.10.287.2900">
    <property type="match status" value="1"/>
</dbReference>
<protein>
    <recommendedName>
        <fullName evidence="13">Mitochondrial intermembrane space import and assembly protein 40</fullName>
    </recommendedName>
</protein>
<dbReference type="GO" id="GO:0015035">
    <property type="term" value="F:protein-disulfide reductase activity"/>
    <property type="evidence" value="ECO:0007669"/>
    <property type="project" value="InterPro"/>
</dbReference>
<sequence length="156" mass="18252">MSTSNRTNNYEQHKIIFADRNSITPNENDLYIKQLWIDIYNENLNEGAVQSNGTILWDCPCLGTQAIGPCSSQFRAAFSCYQNSNKEPKGSECMIEFMKMQNCFIQYPKLYNNNNNNNNHSNKINEKEIEIESNMKQMNHPEARRQRMNEARKTKE</sequence>
<dbReference type="Proteomes" id="UP000663889">
    <property type="component" value="Unassembled WGS sequence"/>
</dbReference>
<comment type="caution">
    <text evidence="11">The sequence shown here is derived from an EMBL/GenBank/DDBJ whole genome shotgun (WGS) entry which is preliminary data.</text>
</comment>
<evidence type="ECO:0000313" key="10">
    <source>
        <dbReference type="EMBL" id="CAF0797325.1"/>
    </source>
</evidence>
<keyword evidence="5" id="KW-0811">Translocation</keyword>
<dbReference type="PROSITE" id="PS51808">
    <property type="entry name" value="CHCH"/>
    <property type="match status" value="1"/>
</dbReference>
<dbReference type="Proteomes" id="UP000663874">
    <property type="component" value="Unassembled WGS sequence"/>
</dbReference>
<evidence type="ECO:0000256" key="2">
    <source>
        <dbReference type="ARBA" id="ARBA00022448"/>
    </source>
</evidence>
<name>A0A818JWF1_9BILA</name>
<feature type="region of interest" description="Disordered" evidence="9">
    <location>
        <begin position="135"/>
        <end position="156"/>
    </location>
</feature>
<keyword evidence="8" id="KW-0676">Redox-active center</keyword>
<evidence type="ECO:0000256" key="3">
    <source>
        <dbReference type="ARBA" id="ARBA00022927"/>
    </source>
</evidence>
<dbReference type="PANTHER" id="PTHR21622">
    <property type="entry name" value="COILED-COIL-HELIX-COILED-COIL-HELIX DOMAIN CONTAINING 4"/>
    <property type="match status" value="1"/>
</dbReference>
<evidence type="ECO:0000256" key="6">
    <source>
        <dbReference type="ARBA" id="ARBA00023128"/>
    </source>
</evidence>
<keyword evidence="4" id="KW-0560">Oxidoreductase</keyword>
<dbReference type="EMBL" id="CAJNOU010000007">
    <property type="protein sequence ID" value="CAF0797325.1"/>
    <property type="molecule type" value="Genomic_DNA"/>
</dbReference>
<evidence type="ECO:0000256" key="4">
    <source>
        <dbReference type="ARBA" id="ARBA00023002"/>
    </source>
</evidence>
<dbReference type="AlphaFoldDB" id="A0A818JWF1"/>
<keyword evidence="2" id="KW-0813">Transport</keyword>
<dbReference type="PANTHER" id="PTHR21622:SF0">
    <property type="entry name" value="COILED-COIL-HELIX-COILED-COIL-HELIX DOMAIN CONTAINING 4"/>
    <property type="match status" value="1"/>
</dbReference>
<evidence type="ECO:0008006" key="13">
    <source>
        <dbReference type="Google" id="ProtNLM"/>
    </source>
</evidence>
<dbReference type="EMBL" id="CAJOBE010000021">
    <property type="protein sequence ID" value="CAF3541805.1"/>
    <property type="molecule type" value="Genomic_DNA"/>
</dbReference>
<comment type="subcellular location">
    <subcellularLocation>
        <location evidence="1">Mitochondrion</location>
    </subcellularLocation>
</comment>
<feature type="compositionally biased region" description="Basic and acidic residues" evidence="9">
    <location>
        <begin position="139"/>
        <end position="156"/>
    </location>
</feature>
<reference evidence="11" key="1">
    <citation type="submission" date="2021-02" db="EMBL/GenBank/DDBJ databases">
        <authorList>
            <person name="Nowell W R."/>
        </authorList>
    </citation>
    <scope>NUCLEOTIDE SEQUENCE</scope>
</reference>
<accession>A0A818JWF1</accession>
<evidence type="ECO:0000313" key="12">
    <source>
        <dbReference type="Proteomes" id="UP000663874"/>
    </source>
</evidence>
<keyword evidence="3" id="KW-0653">Protein transport</keyword>
<evidence type="ECO:0000256" key="5">
    <source>
        <dbReference type="ARBA" id="ARBA00023010"/>
    </source>
</evidence>
<organism evidence="11 12">
    <name type="scientific">Rotaria sordida</name>
    <dbReference type="NCBI Taxonomy" id="392033"/>
    <lineage>
        <taxon>Eukaryota</taxon>
        <taxon>Metazoa</taxon>
        <taxon>Spiralia</taxon>
        <taxon>Gnathifera</taxon>
        <taxon>Rotifera</taxon>
        <taxon>Eurotatoria</taxon>
        <taxon>Bdelloidea</taxon>
        <taxon>Philodinida</taxon>
        <taxon>Philodinidae</taxon>
        <taxon>Rotaria</taxon>
    </lineage>
</organism>
<gene>
    <name evidence="11" type="ORF">FNK824_LOCUS502</name>
    <name evidence="10" type="ORF">SEV965_LOCUS447</name>
</gene>
<dbReference type="GO" id="GO:0045041">
    <property type="term" value="P:protein import into mitochondrial intermembrane space"/>
    <property type="evidence" value="ECO:0007669"/>
    <property type="project" value="InterPro"/>
</dbReference>
<evidence type="ECO:0000256" key="7">
    <source>
        <dbReference type="ARBA" id="ARBA00023157"/>
    </source>
</evidence>
<evidence type="ECO:0000256" key="9">
    <source>
        <dbReference type="SAM" id="MobiDB-lite"/>
    </source>
</evidence>
<evidence type="ECO:0000256" key="1">
    <source>
        <dbReference type="ARBA" id="ARBA00004173"/>
    </source>
</evidence>
<evidence type="ECO:0000313" key="11">
    <source>
        <dbReference type="EMBL" id="CAF3541805.1"/>
    </source>
</evidence>